<evidence type="ECO:0000313" key="1">
    <source>
        <dbReference type="EMBL" id="OGY18276.1"/>
    </source>
</evidence>
<reference evidence="1 2" key="1">
    <citation type="journal article" date="2016" name="Nat. Commun.">
        <title>Thousands of microbial genomes shed light on interconnected biogeochemical processes in an aquifer system.</title>
        <authorList>
            <person name="Anantharaman K."/>
            <person name="Brown C.T."/>
            <person name="Hug L.A."/>
            <person name="Sharon I."/>
            <person name="Castelle C.J."/>
            <person name="Probst A.J."/>
            <person name="Thomas B.C."/>
            <person name="Singh A."/>
            <person name="Wilkins M.J."/>
            <person name="Karaoz U."/>
            <person name="Brodie E.L."/>
            <person name="Williams K.H."/>
            <person name="Hubbard S.S."/>
            <person name="Banfield J.F."/>
        </authorList>
    </citation>
    <scope>NUCLEOTIDE SEQUENCE [LARGE SCALE GENOMIC DNA]</scope>
</reference>
<evidence type="ECO:0000313" key="2">
    <source>
        <dbReference type="Proteomes" id="UP000179233"/>
    </source>
</evidence>
<dbReference type="AlphaFoldDB" id="A0A1G1VSA4"/>
<protein>
    <recommendedName>
        <fullName evidence="3">2-phosphoglycerate kinase</fullName>
    </recommendedName>
</protein>
<proteinExistence type="predicted"/>
<comment type="caution">
    <text evidence="1">The sequence shown here is derived from an EMBL/GenBank/DDBJ whole genome shotgun (WGS) entry which is preliminary data.</text>
</comment>
<dbReference type="PANTHER" id="PTHR33477">
    <property type="entry name" value="P-LOOP NTPASE DOMAIN-CONTAINING PROTEIN LPA1 HOMOLOG 1"/>
    <property type="match status" value="1"/>
</dbReference>
<dbReference type="EMBL" id="MHCJ01000003">
    <property type="protein sequence ID" value="OGY18276.1"/>
    <property type="molecule type" value="Genomic_DNA"/>
</dbReference>
<dbReference type="Gene3D" id="3.40.50.300">
    <property type="entry name" value="P-loop containing nucleotide triphosphate hydrolases"/>
    <property type="match status" value="1"/>
</dbReference>
<accession>A0A1G1VSA4</accession>
<organism evidence="1 2">
    <name type="scientific">Candidatus Chisholmbacteria bacterium RIFCSPHIGHO2_01_FULL_52_32</name>
    <dbReference type="NCBI Taxonomy" id="1797591"/>
    <lineage>
        <taxon>Bacteria</taxon>
        <taxon>Candidatus Chisholmiibacteriota</taxon>
    </lineage>
</organism>
<dbReference type="Proteomes" id="UP000179233">
    <property type="component" value="Unassembled WGS sequence"/>
</dbReference>
<dbReference type="PANTHER" id="PTHR33477:SF3">
    <property type="entry name" value="P-LOOP NTPASE DOMAIN-CONTAINING PROTEIN LPA1 HOMOLOG 1"/>
    <property type="match status" value="1"/>
</dbReference>
<sequence length="202" mass="23447">MDKRVVLIGGQPLAGKSYLARKLSRKLNLPWISTDTIREQMRQLVRKEDYPKLFFFSDPKIKVVDYLTKNSPEKIVEDQNNESAEVWKGVEAIVKTDYAWGSFIIEGVAILPSLVKKLTAELSYVRSVFLIDEDESRIRDLVFARGLWDDAYKYPDSVKEKEVEWAGAFSKWLVKECEKYSLPVVYIKDRASYIEEVKRLAL</sequence>
<dbReference type="InterPro" id="IPR027417">
    <property type="entry name" value="P-loop_NTPase"/>
</dbReference>
<evidence type="ECO:0008006" key="3">
    <source>
        <dbReference type="Google" id="ProtNLM"/>
    </source>
</evidence>
<name>A0A1G1VSA4_9BACT</name>
<dbReference type="SUPFAM" id="SSF52540">
    <property type="entry name" value="P-loop containing nucleoside triphosphate hydrolases"/>
    <property type="match status" value="1"/>
</dbReference>
<gene>
    <name evidence="1" type="ORF">A2786_02020</name>
</gene>